<dbReference type="SUPFAM" id="SSF52833">
    <property type="entry name" value="Thioredoxin-like"/>
    <property type="match status" value="1"/>
</dbReference>
<reference evidence="6 7" key="1">
    <citation type="submission" date="2023-05" db="EMBL/GenBank/DDBJ databases">
        <title>Genomic insight into Chryseobacterium sp. wdc7 isolated forest soil (Gotjawal).</title>
        <authorList>
            <person name="Park S.-J."/>
        </authorList>
    </citation>
    <scope>NUCLEOTIDE SEQUENCE [LARGE SCALE GENOMIC DNA]</scope>
    <source>
        <strain evidence="7">wdc7</strain>
    </source>
</reference>
<accession>A0ABY8RAN5</accession>
<dbReference type="InterPro" id="IPR025380">
    <property type="entry name" value="DUF4369"/>
</dbReference>
<dbReference type="PANTHER" id="PTHR42852:SF6">
    <property type="entry name" value="THIOL:DISULFIDE INTERCHANGE PROTEIN DSBE"/>
    <property type="match status" value="1"/>
</dbReference>
<evidence type="ECO:0000259" key="5">
    <source>
        <dbReference type="PROSITE" id="PS51352"/>
    </source>
</evidence>
<proteinExistence type="predicted"/>
<name>A0ABY8RAN5_9FLAO</name>
<dbReference type="PANTHER" id="PTHR42852">
    <property type="entry name" value="THIOL:DISULFIDE INTERCHANGE PROTEIN DSBE"/>
    <property type="match status" value="1"/>
</dbReference>
<comment type="subcellular location">
    <subcellularLocation>
        <location evidence="1">Cell envelope</location>
    </subcellularLocation>
</comment>
<dbReference type="Gene3D" id="3.40.30.10">
    <property type="entry name" value="Glutaredoxin"/>
    <property type="match status" value="1"/>
</dbReference>
<dbReference type="RefSeq" id="WP_282904421.1">
    <property type="nucleotide sequence ID" value="NZ_CP124855.1"/>
</dbReference>
<dbReference type="InterPro" id="IPR036249">
    <property type="entry name" value="Thioredoxin-like_sf"/>
</dbReference>
<dbReference type="Pfam" id="PF14289">
    <property type="entry name" value="DUF4369"/>
    <property type="match status" value="1"/>
</dbReference>
<sequence>MNREKKERDFVPSYTIQGNVTGFSEGTKFYLYSLETNANVDSALVEDNKFQMKGHIANPPVSFWLKATDGEDYVYTPLLIGNDSLTVSAAKQDFAWNVNTSGSTIDTNYRKLMNLTKDLDIKRDSLIFGYHAKADTVKEKTFEEFMQTVGEIDSLIKRTTIKYIKETKDTYAGMLSLSFHKDDIPKDSVQLIYDQYNDELKQSKYGRVVKLYLESNHIEKGDPFLNFEGINQFGEETNLADLREENKFLLINYTSAYCGYSIRATDELKEIHNQYQKFMKIVNFSADTQKKDWLYSIERDENGWPSLWDGQGRYSESAIRYNFSVTPTFLLISPDGNIVDRWVGYKKGDLKKGLEEHLQSPNR</sequence>
<dbReference type="Proteomes" id="UP001241656">
    <property type="component" value="Chromosome"/>
</dbReference>
<keyword evidence="2" id="KW-0201">Cytochrome c-type biogenesis</keyword>
<feature type="domain" description="Thioredoxin" evidence="5">
    <location>
        <begin position="218"/>
        <end position="359"/>
    </location>
</feature>
<keyword evidence="3" id="KW-1015">Disulfide bond</keyword>
<organism evidence="6 7">
    <name type="scientific">Chryseobacterium gotjawalense</name>
    <dbReference type="NCBI Taxonomy" id="3042315"/>
    <lineage>
        <taxon>Bacteria</taxon>
        <taxon>Pseudomonadati</taxon>
        <taxon>Bacteroidota</taxon>
        <taxon>Flavobacteriia</taxon>
        <taxon>Flavobacteriales</taxon>
        <taxon>Weeksellaceae</taxon>
        <taxon>Chryseobacterium group</taxon>
        <taxon>Chryseobacterium</taxon>
    </lineage>
</organism>
<gene>
    <name evidence="6" type="ORF">QGN23_11380</name>
</gene>
<dbReference type="PROSITE" id="PS51352">
    <property type="entry name" value="THIOREDOXIN_2"/>
    <property type="match status" value="1"/>
</dbReference>
<keyword evidence="4" id="KW-0676">Redox-active center</keyword>
<dbReference type="EMBL" id="CP124855">
    <property type="protein sequence ID" value="WHF51028.1"/>
    <property type="molecule type" value="Genomic_DNA"/>
</dbReference>
<evidence type="ECO:0000256" key="3">
    <source>
        <dbReference type="ARBA" id="ARBA00023157"/>
    </source>
</evidence>
<dbReference type="InterPro" id="IPR050553">
    <property type="entry name" value="Thioredoxin_ResA/DsbE_sf"/>
</dbReference>
<protein>
    <submittedName>
        <fullName evidence="6">DUF4369 domain-containing protein</fullName>
    </submittedName>
</protein>
<evidence type="ECO:0000256" key="2">
    <source>
        <dbReference type="ARBA" id="ARBA00022748"/>
    </source>
</evidence>
<dbReference type="InterPro" id="IPR012336">
    <property type="entry name" value="Thioredoxin-like_fold"/>
</dbReference>
<keyword evidence="7" id="KW-1185">Reference proteome</keyword>
<evidence type="ECO:0000313" key="7">
    <source>
        <dbReference type="Proteomes" id="UP001241656"/>
    </source>
</evidence>
<evidence type="ECO:0000256" key="1">
    <source>
        <dbReference type="ARBA" id="ARBA00004196"/>
    </source>
</evidence>
<dbReference type="Pfam" id="PF13905">
    <property type="entry name" value="Thioredoxin_8"/>
    <property type="match status" value="1"/>
</dbReference>
<evidence type="ECO:0000256" key="4">
    <source>
        <dbReference type="ARBA" id="ARBA00023284"/>
    </source>
</evidence>
<dbReference type="InterPro" id="IPR013766">
    <property type="entry name" value="Thioredoxin_domain"/>
</dbReference>
<evidence type="ECO:0000313" key="6">
    <source>
        <dbReference type="EMBL" id="WHF51028.1"/>
    </source>
</evidence>